<accession>A0ABW6NWX0</accession>
<proteinExistence type="predicted"/>
<evidence type="ECO:0000313" key="1">
    <source>
        <dbReference type="EMBL" id="MFF0495677.1"/>
    </source>
</evidence>
<dbReference type="SUPFAM" id="SSF52540">
    <property type="entry name" value="P-loop containing nucleoside triphosphate hydrolases"/>
    <property type="match status" value="1"/>
</dbReference>
<gene>
    <name evidence="1" type="ORF">ACFYU5_04660</name>
</gene>
<sequence>MTITFAPPSLVATDAYHHSRAASQNEAAAKLAKGQLLDALDGSSDIQRILLKAAAGAGKSFLLRGLIRDAIAQPQCLRAAVTAFQNRQLWPLATSLGNELGKDSVYLWASKRVFNDVPDSVKVSATVVDSVKAIPQNVPVVLTTTHMLGMTRQHVQSHFGPAFHGDYRFDVLFIDEAWQLPHHLFDKITYTAPIHVGVGDVGQLPPLEIAENPWRGDPGFNPYRAWPTAYDGNDTKTWATELPSVWRPTGKQLGLWRAFYPEWESLNCVAAPCDRAIELGNMPGSAKSVWELVATGVPTLLEIEGLPDAEAADVDLPLIEFVESLLDDLFTASFTLSEQVYNIDGTPSGKTKLDSPGSGPADPLVAILATRNQAVDDAADAVARLSAKHNLAESDLIASTVDSWQGQTNGITIAIHPLTGASELDEFNSAFGRLAVACTRATHGLLMVSRPGLDKLLQEAPARPGTPFGEPGNRHLPRQTHQRILASFARGTITVSPTS</sequence>
<dbReference type="InterPro" id="IPR027417">
    <property type="entry name" value="P-loop_NTPase"/>
</dbReference>
<comment type="caution">
    <text evidence="1">The sequence shown here is derived from an EMBL/GenBank/DDBJ whole genome shotgun (WGS) entry which is preliminary data.</text>
</comment>
<protein>
    <submittedName>
        <fullName evidence="1">Uncharacterized protein</fullName>
    </submittedName>
</protein>
<evidence type="ECO:0000313" key="2">
    <source>
        <dbReference type="Proteomes" id="UP001601442"/>
    </source>
</evidence>
<name>A0ABW6NWX0_9NOCA</name>
<dbReference type="EMBL" id="JBIAMT010000001">
    <property type="protein sequence ID" value="MFF0495677.1"/>
    <property type="molecule type" value="Genomic_DNA"/>
</dbReference>
<dbReference type="RefSeq" id="WP_387389929.1">
    <property type="nucleotide sequence ID" value="NZ_JBIAMT010000001.1"/>
</dbReference>
<dbReference type="Proteomes" id="UP001601442">
    <property type="component" value="Unassembled WGS sequence"/>
</dbReference>
<dbReference type="Gene3D" id="3.40.50.300">
    <property type="entry name" value="P-loop containing nucleotide triphosphate hydrolases"/>
    <property type="match status" value="1"/>
</dbReference>
<keyword evidence="2" id="KW-1185">Reference proteome</keyword>
<organism evidence="1 2">
    <name type="scientific">Nocardia aobensis</name>
    <dbReference type="NCBI Taxonomy" id="257277"/>
    <lineage>
        <taxon>Bacteria</taxon>
        <taxon>Bacillati</taxon>
        <taxon>Actinomycetota</taxon>
        <taxon>Actinomycetes</taxon>
        <taxon>Mycobacteriales</taxon>
        <taxon>Nocardiaceae</taxon>
        <taxon>Nocardia</taxon>
    </lineage>
</organism>
<reference evidence="1 2" key="1">
    <citation type="submission" date="2024-10" db="EMBL/GenBank/DDBJ databases">
        <title>The Natural Products Discovery Center: Release of the First 8490 Sequenced Strains for Exploring Actinobacteria Biosynthetic Diversity.</title>
        <authorList>
            <person name="Kalkreuter E."/>
            <person name="Kautsar S.A."/>
            <person name="Yang D."/>
            <person name="Bader C.D."/>
            <person name="Teijaro C.N."/>
            <person name="Fluegel L."/>
            <person name="Davis C.M."/>
            <person name="Simpson J.R."/>
            <person name="Lauterbach L."/>
            <person name="Steele A.D."/>
            <person name="Gui C."/>
            <person name="Meng S."/>
            <person name="Li G."/>
            <person name="Viehrig K."/>
            <person name="Ye F."/>
            <person name="Su P."/>
            <person name="Kiefer A.F."/>
            <person name="Nichols A."/>
            <person name="Cepeda A.J."/>
            <person name="Yan W."/>
            <person name="Fan B."/>
            <person name="Jiang Y."/>
            <person name="Adhikari A."/>
            <person name="Zheng C.-J."/>
            <person name="Schuster L."/>
            <person name="Cowan T.M."/>
            <person name="Smanski M.J."/>
            <person name="Chevrette M.G."/>
            <person name="De Carvalho L.P.S."/>
            <person name="Shen B."/>
        </authorList>
    </citation>
    <scope>NUCLEOTIDE SEQUENCE [LARGE SCALE GENOMIC DNA]</scope>
    <source>
        <strain evidence="1 2">NPDC004119</strain>
    </source>
</reference>